<dbReference type="Proteomes" id="UP000215301">
    <property type="component" value="Unassembled WGS sequence"/>
</dbReference>
<keyword evidence="2" id="KW-1133">Transmembrane helix</keyword>
<accession>A0A231VLJ6</accession>
<dbReference type="InterPro" id="IPR010982">
    <property type="entry name" value="Lambda_DNA-bd_dom_sf"/>
</dbReference>
<feature type="domain" description="Cytoskeleton protein RodZ-like C-terminal" evidence="3">
    <location>
        <begin position="205"/>
        <end position="258"/>
    </location>
</feature>
<dbReference type="InterPro" id="IPR050400">
    <property type="entry name" value="Bact_Cytoskel_RodZ"/>
</dbReference>
<dbReference type="GO" id="GO:0003677">
    <property type="term" value="F:DNA binding"/>
    <property type="evidence" value="ECO:0007669"/>
    <property type="project" value="InterPro"/>
</dbReference>
<evidence type="ECO:0000313" key="5">
    <source>
        <dbReference type="EMBL" id="OXT09152.1"/>
    </source>
</evidence>
<dbReference type="Pfam" id="PF13413">
    <property type="entry name" value="HTH_25"/>
    <property type="match status" value="1"/>
</dbReference>
<dbReference type="InterPro" id="IPR025194">
    <property type="entry name" value="RodZ-like_C"/>
</dbReference>
<reference evidence="4 6" key="1">
    <citation type="submission" date="2016-08" db="EMBL/GenBank/DDBJ databases">
        <title>A novel genetic cassette of butanologenic Thermoanaerobacterium thermosaccharolyticum that directly convert cellulose to butanol.</title>
        <authorList>
            <person name="Li T."/>
            <person name="He J."/>
        </authorList>
    </citation>
    <scope>NUCLEOTIDE SEQUENCE [LARGE SCALE GENOMIC DNA]</scope>
    <source>
        <strain evidence="4 6">TG57</strain>
    </source>
</reference>
<feature type="region of interest" description="Disordered" evidence="1">
    <location>
        <begin position="142"/>
        <end position="166"/>
    </location>
</feature>
<gene>
    <name evidence="5" type="ORF">CE561_03095</name>
    <name evidence="4" type="ORF">Thert_02451</name>
</gene>
<protein>
    <submittedName>
        <fullName evidence="5">Helix-turn-helix domain-containing protein</fullName>
    </submittedName>
    <submittedName>
        <fullName evidence="4">Xre family transcriptional regulator</fullName>
    </submittedName>
</protein>
<evidence type="ECO:0000256" key="2">
    <source>
        <dbReference type="SAM" id="Phobius"/>
    </source>
</evidence>
<dbReference type="PANTHER" id="PTHR34475">
    <property type="match status" value="1"/>
</dbReference>
<evidence type="ECO:0000313" key="4">
    <source>
        <dbReference type="EMBL" id="AST58340.1"/>
    </source>
</evidence>
<organism evidence="5 7">
    <name type="scientific">Thermoanaerobacterium thermosaccharolyticum</name>
    <name type="common">Clostridium thermosaccharolyticum</name>
    <dbReference type="NCBI Taxonomy" id="1517"/>
    <lineage>
        <taxon>Bacteria</taxon>
        <taxon>Bacillati</taxon>
        <taxon>Bacillota</taxon>
        <taxon>Clostridia</taxon>
        <taxon>Thermoanaerobacterales</taxon>
        <taxon>Thermoanaerobacteraceae</taxon>
        <taxon>Thermoanaerobacterium</taxon>
    </lineage>
</organism>
<dbReference type="PANTHER" id="PTHR34475:SF1">
    <property type="entry name" value="CYTOSKELETON PROTEIN RODZ"/>
    <property type="match status" value="1"/>
</dbReference>
<dbReference type="RefSeq" id="WP_094043987.1">
    <property type="nucleotide sequence ID" value="NZ_CP016893.1"/>
</dbReference>
<keyword evidence="2" id="KW-0472">Membrane</keyword>
<dbReference type="Proteomes" id="UP000214975">
    <property type="component" value="Chromosome"/>
</dbReference>
<dbReference type="EMBL" id="NKHD01000006">
    <property type="protein sequence ID" value="OXT09152.1"/>
    <property type="molecule type" value="Genomic_DNA"/>
</dbReference>
<reference evidence="5 7" key="2">
    <citation type="submission" date="2017-06" db="EMBL/GenBank/DDBJ databases">
        <title>Isolation and characterization of a thermophilic and butanogenic Thermoanaerobacterium thermosaccharolyticum M5 capable of efficient degradation of hemicellulose.</title>
        <authorList>
            <person name="Xin F."/>
            <person name="Jiang Y."/>
        </authorList>
    </citation>
    <scope>NUCLEOTIDE SEQUENCE [LARGE SCALE GENOMIC DNA]</scope>
    <source>
        <strain evidence="5 7">M5</strain>
    </source>
</reference>
<name>A0A231VLJ6_THETR</name>
<evidence type="ECO:0000259" key="3">
    <source>
        <dbReference type="Pfam" id="PF13464"/>
    </source>
</evidence>
<evidence type="ECO:0000256" key="1">
    <source>
        <dbReference type="SAM" id="MobiDB-lite"/>
    </source>
</evidence>
<proteinExistence type="predicted"/>
<sequence>MNELGDILKNARLKKGMTLDDLQEITKIRTKYLKAIEDGDFNVMPALVYAKGFVKSYAEAVGIDPYELLNKYSYLFEDEKEKEEERQYVKPDIEEKKAFDIFEALRKLVKPFIGFIVVCLFAFGIYYMVNQINRGLAPLPDTTQSSKDTSSKAPDNKNNTTSNDVYNNNVKTTTFSVINSTKSEVDYKVVPAGDSYKVDLSIPGQKCWVSVKVDGASTYQYLMTSGMTKTFDVKNNIEILMGNPPDAKITVDGQEIPHIDIPAPVTVKLEK</sequence>
<keyword evidence="2" id="KW-0812">Transmembrane</keyword>
<dbReference type="SUPFAM" id="SSF47413">
    <property type="entry name" value="lambda repressor-like DNA-binding domains"/>
    <property type="match status" value="1"/>
</dbReference>
<feature type="transmembrane region" description="Helical" evidence="2">
    <location>
        <begin position="112"/>
        <end position="129"/>
    </location>
</feature>
<dbReference type="AlphaFoldDB" id="A0A231VLJ6"/>
<dbReference type="Gene3D" id="1.10.260.40">
    <property type="entry name" value="lambda repressor-like DNA-binding domains"/>
    <property type="match status" value="1"/>
</dbReference>
<dbReference type="EMBL" id="CP016893">
    <property type="protein sequence ID" value="AST58340.1"/>
    <property type="molecule type" value="Genomic_DNA"/>
</dbReference>
<evidence type="ECO:0000313" key="7">
    <source>
        <dbReference type="Proteomes" id="UP000215301"/>
    </source>
</evidence>
<evidence type="ECO:0000313" key="6">
    <source>
        <dbReference type="Proteomes" id="UP000214975"/>
    </source>
</evidence>
<dbReference type="Pfam" id="PF13464">
    <property type="entry name" value="RodZ_C"/>
    <property type="match status" value="1"/>
</dbReference>